<evidence type="ECO:0000259" key="7">
    <source>
        <dbReference type="SMART" id="SM00563"/>
    </source>
</evidence>
<keyword evidence="5 8" id="KW-0012">Acyltransferase</keyword>
<keyword evidence="6" id="KW-1133">Transmembrane helix</keyword>
<dbReference type="Pfam" id="PF01553">
    <property type="entry name" value="Acyltransferase"/>
    <property type="match status" value="1"/>
</dbReference>
<keyword evidence="3" id="KW-0808">Transferase</keyword>
<dbReference type="InterPro" id="IPR002123">
    <property type="entry name" value="Plipid/glycerol_acylTrfase"/>
</dbReference>
<protein>
    <submittedName>
        <fullName evidence="8">1-acyl-sn-glycerol-3-phosphate acyltransferase</fullName>
    </submittedName>
</protein>
<reference evidence="8" key="1">
    <citation type="submission" date="2020-10" db="EMBL/GenBank/DDBJ databases">
        <title>Mucilaginibacter mali sp. nov., isolated from rhizosphere soil of apple orchard.</title>
        <authorList>
            <person name="Lee J.-S."/>
            <person name="Kim H.S."/>
            <person name="Kim J.-S."/>
        </authorList>
    </citation>
    <scope>NUCLEOTIDE SEQUENCE</scope>
    <source>
        <strain evidence="8">KCTC 22746</strain>
    </source>
</reference>
<evidence type="ECO:0000313" key="9">
    <source>
        <dbReference type="Proteomes" id="UP000622475"/>
    </source>
</evidence>
<dbReference type="EMBL" id="JADFFL010000011">
    <property type="protein sequence ID" value="MBE9664367.1"/>
    <property type="molecule type" value="Genomic_DNA"/>
</dbReference>
<feature type="domain" description="Phospholipid/glycerol acyltransferase" evidence="7">
    <location>
        <begin position="74"/>
        <end position="189"/>
    </location>
</feature>
<accession>A0A929L195</accession>
<dbReference type="GO" id="GO:0003841">
    <property type="term" value="F:1-acylglycerol-3-phosphate O-acyltransferase activity"/>
    <property type="evidence" value="ECO:0007669"/>
    <property type="project" value="TreeGrafter"/>
</dbReference>
<evidence type="ECO:0000256" key="3">
    <source>
        <dbReference type="ARBA" id="ARBA00022679"/>
    </source>
</evidence>
<dbReference type="CDD" id="cd07989">
    <property type="entry name" value="LPLAT_AGPAT-like"/>
    <property type="match status" value="1"/>
</dbReference>
<name>A0A929L195_9SPHI</name>
<dbReference type="SMART" id="SM00563">
    <property type="entry name" value="PlsC"/>
    <property type="match status" value="1"/>
</dbReference>
<evidence type="ECO:0000256" key="5">
    <source>
        <dbReference type="ARBA" id="ARBA00023315"/>
    </source>
</evidence>
<evidence type="ECO:0000256" key="1">
    <source>
        <dbReference type="ARBA" id="ARBA00005189"/>
    </source>
</evidence>
<comment type="caution">
    <text evidence="8">The sequence shown here is derived from an EMBL/GenBank/DDBJ whole genome shotgun (WGS) entry which is preliminary data.</text>
</comment>
<comment type="pathway">
    <text evidence="1">Lipid metabolism.</text>
</comment>
<keyword evidence="6" id="KW-0812">Transmembrane</keyword>
<dbReference type="SUPFAM" id="SSF69593">
    <property type="entry name" value="Glycerol-3-phosphate (1)-acyltransferase"/>
    <property type="match status" value="1"/>
</dbReference>
<dbReference type="AlphaFoldDB" id="A0A929L195"/>
<dbReference type="GO" id="GO:0006654">
    <property type="term" value="P:phosphatidic acid biosynthetic process"/>
    <property type="evidence" value="ECO:0007669"/>
    <property type="project" value="TreeGrafter"/>
</dbReference>
<dbReference type="Proteomes" id="UP000622475">
    <property type="component" value="Unassembled WGS sequence"/>
</dbReference>
<dbReference type="PANTHER" id="PTHR10434:SF64">
    <property type="entry name" value="1-ACYL-SN-GLYCEROL-3-PHOSPHATE ACYLTRANSFERASE-RELATED"/>
    <property type="match status" value="1"/>
</dbReference>
<keyword evidence="2" id="KW-0444">Lipid biosynthesis</keyword>
<feature type="transmembrane region" description="Helical" evidence="6">
    <location>
        <begin position="12"/>
        <end position="31"/>
    </location>
</feature>
<keyword evidence="4" id="KW-0443">Lipid metabolism</keyword>
<dbReference type="PANTHER" id="PTHR10434">
    <property type="entry name" value="1-ACYL-SN-GLYCEROL-3-PHOSPHATE ACYLTRANSFERASE"/>
    <property type="match status" value="1"/>
</dbReference>
<evidence type="ECO:0000256" key="4">
    <source>
        <dbReference type="ARBA" id="ARBA00023098"/>
    </source>
</evidence>
<proteinExistence type="predicted"/>
<evidence type="ECO:0000256" key="2">
    <source>
        <dbReference type="ARBA" id="ARBA00022516"/>
    </source>
</evidence>
<sequence>MKLMFKRAHVYFYGGCVGLLYFLLWPLFYYFSRKPSRYHTLNRIRAFWGRCSSGMAGFFYSFEYETTIDWSRPYIICPNHTSNLDITAMCIMVKNDHCFMGKHQLVDGLVTGLFFRTVDIPVNRESKMASFRAFKKAEERLKEGITMIIFPEGSIPDVYPPELDSFKNGPFRLAIEQKIPIIPVTCADAWKFHWDDGTEYGTHPGVATYYMHKPIETADLTVAEADALRDQIHAIISNKLGLKEDDAAAVAV</sequence>
<keyword evidence="9" id="KW-1185">Reference proteome</keyword>
<gene>
    <name evidence="8" type="ORF">IRJ16_20970</name>
</gene>
<evidence type="ECO:0000313" key="8">
    <source>
        <dbReference type="EMBL" id="MBE9664367.1"/>
    </source>
</evidence>
<keyword evidence="6" id="KW-0472">Membrane</keyword>
<organism evidence="8 9">
    <name type="scientific">Mucilaginibacter myungsuensis</name>
    <dbReference type="NCBI Taxonomy" id="649104"/>
    <lineage>
        <taxon>Bacteria</taxon>
        <taxon>Pseudomonadati</taxon>
        <taxon>Bacteroidota</taxon>
        <taxon>Sphingobacteriia</taxon>
        <taxon>Sphingobacteriales</taxon>
        <taxon>Sphingobacteriaceae</taxon>
        <taxon>Mucilaginibacter</taxon>
    </lineage>
</organism>
<evidence type="ECO:0000256" key="6">
    <source>
        <dbReference type="SAM" id="Phobius"/>
    </source>
</evidence>